<dbReference type="InterPro" id="IPR028098">
    <property type="entry name" value="Glyco_trans_4-like_N"/>
</dbReference>
<dbReference type="Gene3D" id="3.40.50.2000">
    <property type="entry name" value="Glycogen Phosphorylase B"/>
    <property type="match status" value="2"/>
</dbReference>
<proteinExistence type="predicted"/>
<dbReference type="CDD" id="cd03808">
    <property type="entry name" value="GT4_CapM-like"/>
    <property type="match status" value="1"/>
</dbReference>
<dbReference type="InterPro" id="IPR001296">
    <property type="entry name" value="Glyco_trans_1"/>
</dbReference>
<evidence type="ECO:0000313" key="4">
    <source>
        <dbReference type="Proteomes" id="UP000249518"/>
    </source>
</evidence>
<reference evidence="3 4" key="1">
    <citation type="submission" date="2018-06" db="EMBL/GenBank/DDBJ databases">
        <title>Genomic Encyclopedia of Type Strains, Phase III (KMG-III): the genomes of soil and plant-associated and newly described type strains.</title>
        <authorList>
            <person name="Whitman W."/>
        </authorList>
    </citation>
    <scope>NUCLEOTIDE SEQUENCE [LARGE SCALE GENOMIC DNA]</scope>
    <source>
        <strain evidence="3 4">CGMCC 1.12504</strain>
    </source>
</reference>
<protein>
    <submittedName>
        <fullName evidence="3">Glycosyltransferase involved in cell wall biosynthesis</fullName>
    </submittedName>
</protein>
<feature type="domain" description="Glycosyltransferase subfamily 4-like N-terminal" evidence="2">
    <location>
        <begin position="13"/>
        <end position="131"/>
    </location>
</feature>
<gene>
    <name evidence="3" type="ORF">B0I10_101307</name>
</gene>
<sequence length="369" mass="41504">MSLDLLLKGQLSFLNKFYEVIAVSGEDPHLENVRNRENVRTIGVSIQRQISPLKDLISLYQLYRVFKKEKPFIVHSMTPKAGLLSMVAAYFAGVPHRVHTFTGLIFPSKTGLMKQLLIMMDRVLCAFATQVYPEGLGVKNDLLRYKITSKPLHVIANGNVNGIDTTFFSKAHFSFAQKVALRESLQLVDSDFVFVFVGRLVSDKGINEAVRAFKKISITYPHAKFLLVGPLESDLDPLTPETLEAIQHCSGIISVGYQHDVRPYLAISDCLVFPSYREGFPNVVMQAGAMELPSIVSDINGCNEIIIQNKNGLIIPPKSEQRILDAMQLILDNAALRLQMKSNSRSMIVERYEQKVVWQALLAEYQKMK</sequence>
<keyword evidence="4" id="KW-1185">Reference proteome</keyword>
<comment type="caution">
    <text evidence="3">The sequence shown here is derived from an EMBL/GenBank/DDBJ whole genome shotgun (WGS) entry which is preliminary data.</text>
</comment>
<feature type="domain" description="Glycosyl transferase family 1" evidence="1">
    <location>
        <begin position="181"/>
        <end position="346"/>
    </location>
</feature>
<evidence type="ECO:0000259" key="2">
    <source>
        <dbReference type="Pfam" id="PF13477"/>
    </source>
</evidence>
<dbReference type="PANTHER" id="PTHR12526">
    <property type="entry name" value="GLYCOSYLTRANSFERASE"/>
    <property type="match status" value="1"/>
</dbReference>
<accession>A0A328WXW9</accession>
<dbReference type="AlphaFoldDB" id="A0A328WXW9"/>
<dbReference type="Pfam" id="PF00534">
    <property type="entry name" value="Glycos_transf_1"/>
    <property type="match status" value="1"/>
</dbReference>
<dbReference type="EMBL" id="QLSV01000001">
    <property type="protein sequence ID" value="RAR51131.1"/>
    <property type="molecule type" value="Genomic_DNA"/>
</dbReference>
<dbReference type="Proteomes" id="UP000249518">
    <property type="component" value="Unassembled WGS sequence"/>
</dbReference>
<organism evidence="3 4">
    <name type="scientific">Flavobacterium lacus</name>
    <dbReference type="NCBI Taxonomy" id="1353778"/>
    <lineage>
        <taxon>Bacteria</taxon>
        <taxon>Pseudomonadati</taxon>
        <taxon>Bacteroidota</taxon>
        <taxon>Flavobacteriia</taxon>
        <taxon>Flavobacteriales</taxon>
        <taxon>Flavobacteriaceae</taxon>
        <taxon>Flavobacterium</taxon>
    </lineage>
</organism>
<keyword evidence="3" id="KW-0808">Transferase</keyword>
<dbReference type="PANTHER" id="PTHR12526:SF630">
    <property type="entry name" value="GLYCOSYLTRANSFERASE"/>
    <property type="match status" value="1"/>
</dbReference>
<dbReference type="SUPFAM" id="SSF53756">
    <property type="entry name" value="UDP-Glycosyltransferase/glycogen phosphorylase"/>
    <property type="match status" value="1"/>
</dbReference>
<evidence type="ECO:0000259" key="1">
    <source>
        <dbReference type="Pfam" id="PF00534"/>
    </source>
</evidence>
<dbReference type="OrthoDB" id="9790710at2"/>
<name>A0A328WXW9_9FLAO</name>
<dbReference type="GO" id="GO:0016757">
    <property type="term" value="F:glycosyltransferase activity"/>
    <property type="evidence" value="ECO:0007669"/>
    <property type="project" value="InterPro"/>
</dbReference>
<evidence type="ECO:0000313" key="3">
    <source>
        <dbReference type="EMBL" id="RAR51131.1"/>
    </source>
</evidence>
<dbReference type="Pfam" id="PF13477">
    <property type="entry name" value="Glyco_trans_4_2"/>
    <property type="match status" value="1"/>
</dbReference>